<evidence type="ECO:0000313" key="6">
    <source>
        <dbReference type="EMBL" id="SHF50102.1"/>
    </source>
</evidence>
<dbReference type="EMBL" id="FQUE01000007">
    <property type="protein sequence ID" value="SHF50102.1"/>
    <property type="molecule type" value="Genomic_DNA"/>
</dbReference>
<dbReference type="GO" id="GO:0005576">
    <property type="term" value="C:extracellular region"/>
    <property type="evidence" value="ECO:0007669"/>
    <property type="project" value="UniProtKB-SubCell"/>
</dbReference>
<dbReference type="STRING" id="366533.SAMN05444339_10725"/>
<evidence type="ECO:0000256" key="3">
    <source>
        <dbReference type="RuleBase" id="RU362073"/>
    </source>
</evidence>
<dbReference type="Proteomes" id="UP000183987">
    <property type="component" value="Unassembled WGS sequence"/>
</dbReference>
<keyword evidence="7" id="KW-1185">Reference proteome</keyword>
<feature type="domain" description="Flagellin N-terminal" evidence="4">
    <location>
        <begin position="4"/>
        <end position="134"/>
    </location>
</feature>
<evidence type="ECO:0000313" key="7">
    <source>
        <dbReference type="Proteomes" id="UP000183987"/>
    </source>
</evidence>
<feature type="domain" description="Flagellin C-terminal" evidence="5">
    <location>
        <begin position="228"/>
        <end position="312"/>
    </location>
</feature>
<keyword evidence="6" id="KW-0282">Flagellum</keyword>
<keyword evidence="3" id="KW-0964">Secreted</keyword>
<gene>
    <name evidence="6" type="ORF">SAMN05444339_10725</name>
</gene>
<accession>A0A1M5C6R8</accession>
<keyword evidence="6" id="KW-0966">Cell projection</keyword>
<dbReference type="PANTHER" id="PTHR42792">
    <property type="entry name" value="FLAGELLIN"/>
    <property type="match status" value="1"/>
</dbReference>
<dbReference type="RefSeq" id="WP_072857906.1">
    <property type="nucleotide sequence ID" value="NZ_FQUE01000007.1"/>
</dbReference>
<dbReference type="SUPFAM" id="SSF64518">
    <property type="entry name" value="Phase 1 flagellin"/>
    <property type="match status" value="1"/>
</dbReference>
<keyword evidence="6" id="KW-0969">Cilium</keyword>
<evidence type="ECO:0000256" key="2">
    <source>
        <dbReference type="ARBA" id="ARBA00023143"/>
    </source>
</evidence>
<comment type="similarity">
    <text evidence="1 3">Belongs to the bacterial flagellin family.</text>
</comment>
<evidence type="ECO:0000259" key="5">
    <source>
        <dbReference type="Pfam" id="PF00700"/>
    </source>
</evidence>
<dbReference type="Pfam" id="PF00669">
    <property type="entry name" value="Flagellin_N"/>
    <property type="match status" value="1"/>
</dbReference>
<name>A0A1M5C6R8_LOKAT</name>
<evidence type="ECO:0000256" key="1">
    <source>
        <dbReference type="ARBA" id="ARBA00005709"/>
    </source>
</evidence>
<comment type="subcellular location">
    <subcellularLocation>
        <location evidence="3">Secreted</location>
    </subcellularLocation>
    <subcellularLocation>
        <location evidence="3">Bacterial flagellum</location>
    </subcellularLocation>
</comment>
<dbReference type="GO" id="GO:0009288">
    <property type="term" value="C:bacterial-type flagellum"/>
    <property type="evidence" value="ECO:0007669"/>
    <property type="project" value="UniProtKB-SubCell"/>
</dbReference>
<dbReference type="Pfam" id="PF00700">
    <property type="entry name" value="Flagellin_C"/>
    <property type="match status" value="1"/>
</dbReference>
<dbReference type="AlphaFoldDB" id="A0A1M5C6R8"/>
<dbReference type="Gene3D" id="1.20.1330.10">
    <property type="entry name" value="f41 fragment of flagellin, N-terminal domain"/>
    <property type="match status" value="1"/>
</dbReference>
<dbReference type="PRINTS" id="PR00207">
    <property type="entry name" value="FLAGELLIN"/>
</dbReference>
<dbReference type="PANTHER" id="PTHR42792:SF2">
    <property type="entry name" value="FLAGELLIN"/>
    <property type="match status" value="1"/>
</dbReference>
<dbReference type="InterPro" id="IPR001029">
    <property type="entry name" value="Flagellin_N"/>
</dbReference>
<protein>
    <recommendedName>
        <fullName evidence="3">Flagellin</fullName>
    </recommendedName>
</protein>
<dbReference type="InterPro" id="IPR046358">
    <property type="entry name" value="Flagellin_C"/>
</dbReference>
<organism evidence="6 7">
    <name type="scientific">Loktanella atrilutea</name>
    <dbReference type="NCBI Taxonomy" id="366533"/>
    <lineage>
        <taxon>Bacteria</taxon>
        <taxon>Pseudomonadati</taxon>
        <taxon>Pseudomonadota</taxon>
        <taxon>Alphaproteobacteria</taxon>
        <taxon>Rhodobacterales</taxon>
        <taxon>Roseobacteraceae</taxon>
        <taxon>Loktanella</taxon>
    </lineage>
</organism>
<dbReference type="OrthoDB" id="8328560at2"/>
<comment type="function">
    <text evidence="3">Flagellin is the subunit protein which polymerizes to form the filaments of bacterial flagella.</text>
</comment>
<reference evidence="7" key="1">
    <citation type="submission" date="2016-11" db="EMBL/GenBank/DDBJ databases">
        <authorList>
            <person name="Varghese N."/>
            <person name="Submissions S."/>
        </authorList>
    </citation>
    <scope>NUCLEOTIDE SEQUENCE [LARGE SCALE GENOMIC DNA]</scope>
    <source>
        <strain evidence="7">DSM 29326</strain>
    </source>
</reference>
<dbReference type="GO" id="GO:0005198">
    <property type="term" value="F:structural molecule activity"/>
    <property type="evidence" value="ECO:0007669"/>
    <property type="project" value="UniProtKB-UniRule"/>
</dbReference>
<proteinExistence type="inferred from homology"/>
<dbReference type="InterPro" id="IPR001492">
    <property type="entry name" value="Flagellin"/>
</dbReference>
<keyword evidence="2 3" id="KW-0975">Bacterial flagellum</keyword>
<evidence type="ECO:0000259" key="4">
    <source>
        <dbReference type="Pfam" id="PF00669"/>
    </source>
</evidence>
<sequence length="313" mass="32496">MSSILTNNSAMNALQTLRSVNNNLGETQNRISTGMKVNSAKDNAAYFAISETMKGDSGMTKSINESLTLTKNSLATAHVGADSFKDLARQFSERVAFAQGGNGSVDDVKNELDEIVKQMNASIKQATFNGDDLIGSGNTVATASAIAADGTIGTAAVTTEGARSLSVVTGLTRSASGVAATTMKVDGVDLTRTYSDFEAIATAFKTGFDAAAGTSEAAGQTYLANSLTAVESLLDEAITSSTTLGVGMKSVENQQAFLTKLTDNLDSGVGAMVDANMEEEAARLQALQVQQQLASQSLSIANQSPQNILSLFR</sequence>